<gene>
    <name evidence="2" type="ORF">Fmac_026329</name>
</gene>
<organism evidence="2 3">
    <name type="scientific">Flemingia macrophylla</name>
    <dbReference type="NCBI Taxonomy" id="520843"/>
    <lineage>
        <taxon>Eukaryota</taxon>
        <taxon>Viridiplantae</taxon>
        <taxon>Streptophyta</taxon>
        <taxon>Embryophyta</taxon>
        <taxon>Tracheophyta</taxon>
        <taxon>Spermatophyta</taxon>
        <taxon>Magnoliopsida</taxon>
        <taxon>eudicotyledons</taxon>
        <taxon>Gunneridae</taxon>
        <taxon>Pentapetalae</taxon>
        <taxon>rosids</taxon>
        <taxon>fabids</taxon>
        <taxon>Fabales</taxon>
        <taxon>Fabaceae</taxon>
        <taxon>Papilionoideae</taxon>
        <taxon>50 kb inversion clade</taxon>
        <taxon>NPAAA clade</taxon>
        <taxon>indigoferoid/millettioid clade</taxon>
        <taxon>Phaseoleae</taxon>
        <taxon>Flemingia</taxon>
    </lineage>
</organism>
<dbReference type="AlphaFoldDB" id="A0ABD1LG83"/>
<feature type="region of interest" description="Disordered" evidence="1">
    <location>
        <begin position="301"/>
        <end position="332"/>
    </location>
</feature>
<comment type="caution">
    <text evidence="2">The sequence shown here is derived from an EMBL/GenBank/DDBJ whole genome shotgun (WGS) entry which is preliminary data.</text>
</comment>
<keyword evidence="3" id="KW-1185">Reference proteome</keyword>
<evidence type="ECO:0000313" key="2">
    <source>
        <dbReference type="EMBL" id="KAL2321950.1"/>
    </source>
</evidence>
<evidence type="ECO:0000256" key="1">
    <source>
        <dbReference type="SAM" id="MobiDB-lite"/>
    </source>
</evidence>
<feature type="compositionally biased region" description="Low complexity" evidence="1">
    <location>
        <begin position="113"/>
        <end position="159"/>
    </location>
</feature>
<dbReference type="Proteomes" id="UP001603857">
    <property type="component" value="Unassembled WGS sequence"/>
</dbReference>
<accession>A0ABD1LG83</accession>
<sequence>MFFTRLMKRAGIDTTGFPKSPEGGVVDASTLKKMKIDPWVCPVVVKAEPSGDKKRKASMAPAVTRGASKKSRATIIIVEPAQQQVQAPSKEEQEKEDIVPLIRRRTRFSRLVSQTKPPTPSASSPQPQTQALQTQKRPTPSPSTTTTQKQPLTQQPHQSGTSQTRPKIILKRPAFAHTKARKVKKILTLFAMKSKNKALEDKIIADTEKEMIAEAIQISFEEAKAARRAPPPFGESSSSKSTPSSPIFTSILLTFEVPSSNPAQDELSPPSPTLEVATSAIATTLISMVPQSTPSLVKVEAEDASLGESEPSKGEEALAPTAFAPSFTEDVGASTDKASQYIDFEAMILHKLI</sequence>
<name>A0ABD1LG83_9FABA</name>
<feature type="region of interest" description="Disordered" evidence="1">
    <location>
        <begin position="226"/>
        <end position="245"/>
    </location>
</feature>
<reference evidence="2 3" key="1">
    <citation type="submission" date="2024-08" db="EMBL/GenBank/DDBJ databases">
        <title>Insights into the chromosomal genome structure of Flemingia macrophylla.</title>
        <authorList>
            <person name="Ding Y."/>
            <person name="Zhao Y."/>
            <person name="Bi W."/>
            <person name="Wu M."/>
            <person name="Zhao G."/>
            <person name="Gong Y."/>
            <person name="Li W."/>
            <person name="Zhang P."/>
        </authorList>
    </citation>
    <scope>NUCLEOTIDE SEQUENCE [LARGE SCALE GENOMIC DNA]</scope>
    <source>
        <strain evidence="2">DYQJB</strain>
        <tissue evidence="2">Leaf</tissue>
    </source>
</reference>
<dbReference type="EMBL" id="JBGMDY010000009">
    <property type="protein sequence ID" value="KAL2321950.1"/>
    <property type="molecule type" value="Genomic_DNA"/>
</dbReference>
<protein>
    <submittedName>
        <fullName evidence="2">Uncharacterized protein</fullName>
    </submittedName>
</protein>
<evidence type="ECO:0000313" key="3">
    <source>
        <dbReference type="Proteomes" id="UP001603857"/>
    </source>
</evidence>
<proteinExistence type="predicted"/>
<feature type="compositionally biased region" description="Basic and acidic residues" evidence="1">
    <location>
        <begin position="89"/>
        <end position="98"/>
    </location>
</feature>
<feature type="compositionally biased region" description="Low complexity" evidence="1">
    <location>
        <begin position="234"/>
        <end position="245"/>
    </location>
</feature>
<feature type="region of interest" description="Disordered" evidence="1">
    <location>
        <begin position="49"/>
        <end position="175"/>
    </location>
</feature>